<evidence type="ECO:0000313" key="2">
    <source>
        <dbReference type="Proteomes" id="UP001229421"/>
    </source>
</evidence>
<gene>
    <name evidence="1" type="ORF">QVD17_27481</name>
</gene>
<dbReference type="AlphaFoldDB" id="A0AAD8NRN7"/>
<reference evidence="1" key="1">
    <citation type="journal article" date="2023" name="bioRxiv">
        <title>Improved chromosome-level genome assembly for marigold (Tagetes erecta).</title>
        <authorList>
            <person name="Jiang F."/>
            <person name="Yuan L."/>
            <person name="Wang S."/>
            <person name="Wang H."/>
            <person name="Xu D."/>
            <person name="Wang A."/>
            <person name="Fan W."/>
        </authorList>
    </citation>
    <scope>NUCLEOTIDE SEQUENCE</scope>
    <source>
        <strain evidence="1">WSJ</strain>
        <tissue evidence="1">Leaf</tissue>
    </source>
</reference>
<accession>A0AAD8NRN7</accession>
<organism evidence="1 2">
    <name type="scientific">Tagetes erecta</name>
    <name type="common">African marigold</name>
    <dbReference type="NCBI Taxonomy" id="13708"/>
    <lineage>
        <taxon>Eukaryota</taxon>
        <taxon>Viridiplantae</taxon>
        <taxon>Streptophyta</taxon>
        <taxon>Embryophyta</taxon>
        <taxon>Tracheophyta</taxon>
        <taxon>Spermatophyta</taxon>
        <taxon>Magnoliopsida</taxon>
        <taxon>eudicotyledons</taxon>
        <taxon>Gunneridae</taxon>
        <taxon>Pentapetalae</taxon>
        <taxon>asterids</taxon>
        <taxon>campanulids</taxon>
        <taxon>Asterales</taxon>
        <taxon>Asteraceae</taxon>
        <taxon>Asteroideae</taxon>
        <taxon>Heliantheae alliance</taxon>
        <taxon>Tageteae</taxon>
        <taxon>Tagetes</taxon>
    </lineage>
</organism>
<keyword evidence="2" id="KW-1185">Reference proteome</keyword>
<dbReference type="EMBL" id="JAUHHV010000007">
    <property type="protein sequence ID" value="KAK1418338.1"/>
    <property type="molecule type" value="Genomic_DNA"/>
</dbReference>
<proteinExistence type="predicted"/>
<dbReference type="Proteomes" id="UP001229421">
    <property type="component" value="Unassembled WGS sequence"/>
</dbReference>
<name>A0AAD8NRN7_TARER</name>
<comment type="caution">
    <text evidence="1">The sequence shown here is derived from an EMBL/GenBank/DDBJ whole genome shotgun (WGS) entry which is preliminary data.</text>
</comment>
<evidence type="ECO:0000313" key="1">
    <source>
        <dbReference type="EMBL" id="KAK1418338.1"/>
    </source>
</evidence>
<sequence length="98" mass="11273">MASFGREEELAGIKTVFFIYDGLQDNNSMKFKSLKSSVLCINSGSEMGKTDVALEFARIFSQRYKMVIWAVENSGKREKQHSLFSFLYFSLTYTHSFT</sequence>
<protein>
    <submittedName>
        <fullName evidence="1">Uncharacterized protein</fullName>
    </submittedName>
</protein>